<accession>A0A9P8PZ35</accession>
<feature type="compositionally biased region" description="Polar residues" evidence="1">
    <location>
        <begin position="366"/>
        <end position="400"/>
    </location>
</feature>
<evidence type="ECO:0000313" key="2">
    <source>
        <dbReference type="EMBL" id="KAH3680217.1"/>
    </source>
</evidence>
<feature type="compositionally biased region" description="Polar residues" evidence="1">
    <location>
        <begin position="459"/>
        <end position="514"/>
    </location>
</feature>
<dbReference type="EMBL" id="JAEUBF010000152">
    <property type="protein sequence ID" value="KAH3680217.1"/>
    <property type="molecule type" value="Genomic_DNA"/>
</dbReference>
<feature type="region of interest" description="Disordered" evidence="1">
    <location>
        <begin position="630"/>
        <end position="649"/>
    </location>
</feature>
<feature type="region of interest" description="Disordered" evidence="1">
    <location>
        <begin position="363"/>
        <end position="558"/>
    </location>
</feature>
<sequence>MSSRPIPIKNGVKLNSFDCKIIQYQYSILKIQILIRQIKALNIRIRSTESSNPHVPLLNYIITLSGPYVNISSRLNEKLNEILQSIDIEIDKKPITSIDWDLNIEGGSFQFKDIDYTKVLEKLLKLYEIVQFAYEKELKFVKIQKISENLVDFNFDILKDLIENPLEIQSTIKFLITKDKVHQNYDIYKVPLVSDLVEKQLRQFKPFIIQLIDLSTRFSEPFLRKLENWNYLLLKIFTLLVKLNELFWILKKVFQDLNKHYVEKFVKFIKTNKILNDHYKELTKKIQLKSEEFFQHGFQMEYTAETLINFINTLKTLYQNVQSYNNNLTSFIKVWEGIEKKLALKKIESRQSSPAISVEKPVPKVQTFTKSPSQKLPISQTRASVPTEGSPQTKTQSQEKQPILPVKPGLKKLDFNSPSPEPKNLSKIQDQLKSQSQAVSPIKRSSSVIVRGNREKIGNNKSTVSNSPDTKSTLSLSSSPRTNSLTLNKLSSPPITRSPSLQKRPTSIHMSSPSFDIRSELRRQARQKASSDTANNRSNFLPSQLAVSPTPKPNFKGLDTLAGVRRARSTSLENNSDKTNSLMSNAAALAINKQVRHSSLKSISEAQSQFIEKKSLSPPKISNNRIQSIKTQQNDQLPNIGELSIKGNNDEESFRAQNNGILIDKSAKELKSNPLPPPNTVGKSNSIFNPSSSQLPENTPDLVRTSTSESSIISVTSAVNDKGMESLPSTPTGATEDENKSPSSIVKKVRFTGVPDKIEDDPKPKRRGWTVPPKLQFKSANLNGKKTPLSLAADTLQQERLVFHKVKVGEIDINAPRLGALSSPNSNGQRFGSKWRLLR</sequence>
<dbReference type="Proteomes" id="UP000769528">
    <property type="component" value="Unassembled WGS sequence"/>
</dbReference>
<protein>
    <submittedName>
        <fullName evidence="2">Uncharacterized protein</fullName>
    </submittedName>
</protein>
<feature type="region of interest" description="Disordered" evidence="1">
    <location>
        <begin position="669"/>
        <end position="747"/>
    </location>
</feature>
<keyword evidence="3" id="KW-1185">Reference proteome</keyword>
<evidence type="ECO:0000256" key="1">
    <source>
        <dbReference type="SAM" id="MobiDB-lite"/>
    </source>
</evidence>
<reference evidence="2" key="2">
    <citation type="submission" date="2021-01" db="EMBL/GenBank/DDBJ databases">
        <authorList>
            <person name="Schikora-Tamarit M.A."/>
        </authorList>
    </citation>
    <scope>NUCLEOTIDE SEQUENCE</scope>
    <source>
        <strain evidence="2">CBS6341</strain>
    </source>
</reference>
<feature type="compositionally biased region" description="Polar residues" evidence="1">
    <location>
        <begin position="426"/>
        <end position="448"/>
    </location>
</feature>
<feature type="compositionally biased region" description="Polar residues" evidence="1">
    <location>
        <begin position="681"/>
        <end position="697"/>
    </location>
</feature>
<organism evidence="2 3">
    <name type="scientific">Wickerhamomyces mucosus</name>
    <dbReference type="NCBI Taxonomy" id="1378264"/>
    <lineage>
        <taxon>Eukaryota</taxon>
        <taxon>Fungi</taxon>
        <taxon>Dikarya</taxon>
        <taxon>Ascomycota</taxon>
        <taxon>Saccharomycotina</taxon>
        <taxon>Saccharomycetes</taxon>
        <taxon>Phaffomycetales</taxon>
        <taxon>Wickerhamomycetaceae</taxon>
        <taxon>Wickerhamomyces</taxon>
    </lineage>
</organism>
<dbReference type="AlphaFoldDB" id="A0A9P8PZ35"/>
<evidence type="ECO:0000313" key="3">
    <source>
        <dbReference type="Proteomes" id="UP000769528"/>
    </source>
</evidence>
<reference evidence="2" key="1">
    <citation type="journal article" date="2021" name="Open Biol.">
        <title>Shared evolutionary footprints suggest mitochondrial oxidative damage underlies multiple complex I losses in fungi.</title>
        <authorList>
            <person name="Schikora-Tamarit M.A."/>
            <person name="Marcet-Houben M."/>
            <person name="Nosek J."/>
            <person name="Gabaldon T."/>
        </authorList>
    </citation>
    <scope>NUCLEOTIDE SEQUENCE</scope>
    <source>
        <strain evidence="2">CBS6341</strain>
    </source>
</reference>
<dbReference type="OrthoDB" id="3980808at2759"/>
<feature type="compositionally biased region" description="Low complexity" evidence="1">
    <location>
        <begin position="705"/>
        <end position="717"/>
    </location>
</feature>
<name>A0A9P8PZ35_9ASCO</name>
<gene>
    <name evidence="2" type="ORF">WICMUC_000482</name>
</gene>
<proteinExistence type="predicted"/>
<feature type="compositionally biased region" description="Polar residues" evidence="1">
    <location>
        <begin position="527"/>
        <end position="547"/>
    </location>
</feature>
<comment type="caution">
    <text evidence="2">The sequence shown here is derived from an EMBL/GenBank/DDBJ whole genome shotgun (WGS) entry which is preliminary data.</text>
</comment>